<evidence type="ECO:0000313" key="2">
    <source>
        <dbReference type="EMBL" id="MFD1567498.1"/>
    </source>
</evidence>
<proteinExistence type="predicted"/>
<reference evidence="2 3" key="1">
    <citation type="journal article" date="2019" name="Int. J. Syst. Evol. Microbiol.">
        <title>The Global Catalogue of Microorganisms (GCM) 10K type strain sequencing project: providing services to taxonomists for standard genome sequencing and annotation.</title>
        <authorList>
            <consortium name="The Broad Institute Genomics Platform"/>
            <consortium name="The Broad Institute Genome Sequencing Center for Infectious Disease"/>
            <person name="Wu L."/>
            <person name="Ma J."/>
        </authorList>
    </citation>
    <scope>NUCLEOTIDE SEQUENCE [LARGE SCALE GENOMIC DNA]</scope>
    <source>
        <strain evidence="2 3">CGMCC 1.12859</strain>
    </source>
</reference>
<evidence type="ECO:0000256" key="1">
    <source>
        <dbReference type="SAM" id="Phobius"/>
    </source>
</evidence>
<accession>A0ABD6BQT5</accession>
<feature type="transmembrane region" description="Helical" evidence="1">
    <location>
        <begin position="41"/>
        <end position="61"/>
    </location>
</feature>
<feature type="transmembrane region" description="Helical" evidence="1">
    <location>
        <begin position="148"/>
        <end position="170"/>
    </location>
</feature>
<sequence length="182" mass="18776">MPLHPRRAAAPLLAALFPLLWLLNRERSLGAAGIAPDLLRTALLVVAAVVVAVTVAAVLTPRLPEPSSLPGPLRPIVAPADAVLAIVGTLTAALGLFVLLGILLPSPLDPVAVALGVLLGWPLSLTWSLTVVVGNALLPASAYFPAELLATVLGTALSALWLFVLAGWLARLVGREAVQRNV</sequence>
<keyword evidence="1" id="KW-0812">Transmembrane</keyword>
<dbReference type="AlphaFoldDB" id="A0ABD6BQT5"/>
<comment type="caution">
    <text evidence="2">The sequence shown here is derived from an EMBL/GenBank/DDBJ whole genome shotgun (WGS) entry which is preliminary data.</text>
</comment>
<evidence type="ECO:0000313" key="3">
    <source>
        <dbReference type="Proteomes" id="UP001597139"/>
    </source>
</evidence>
<feature type="transmembrane region" description="Helical" evidence="1">
    <location>
        <begin position="82"/>
        <end position="105"/>
    </location>
</feature>
<gene>
    <name evidence="2" type="ORF">ACFSAU_08330</name>
</gene>
<dbReference type="RefSeq" id="WP_267647506.1">
    <property type="nucleotide sequence ID" value="NZ_JANHGR010000002.1"/>
</dbReference>
<dbReference type="EMBL" id="JBHUCZ010000005">
    <property type="protein sequence ID" value="MFD1567498.1"/>
    <property type="molecule type" value="Genomic_DNA"/>
</dbReference>
<keyword evidence="3" id="KW-1185">Reference proteome</keyword>
<feature type="transmembrane region" description="Helical" evidence="1">
    <location>
        <begin position="111"/>
        <end position="136"/>
    </location>
</feature>
<protein>
    <submittedName>
        <fullName evidence="2">Uncharacterized protein</fullName>
    </submittedName>
</protein>
<dbReference type="Proteomes" id="UP001597139">
    <property type="component" value="Unassembled WGS sequence"/>
</dbReference>
<keyword evidence="1" id="KW-0472">Membrane</keyword>
<name>A0ABD6BQT5_9EURY</name>
<organism evidence="2 3">
    <name type="scientific">Halolamina litorea</name>
    <dbReference type="NCBI Taxonomy" id="1515593"/>
    <lineage>
        <taxon>Archaea</taxon>
        <taxon>Methanobacteriati</taxon>
        <taxon>Methanobacteriota</taxon>
        <taxon>Stenosarchaea group</taxon>
        <taxon>Halobacteria</taxon>
        <taxon>Halobacteriales</taxon>
        <taxon>Haloferacaceae</taxon>
    </lineage>
</organism>
<keyword evidence="1" id="KW-1133">Transmembrane helix</keyword>